<dbReference type="SUPFAM" id="SSF57829">
    <property type="entry name" value="Zn-binding ribosomal proteins"/>
    <property type="match status" value="1"/>
</dbReference>
<protein>
    <recommendedName>
        <fullName evidence="4">Large ribosomal subunit protein bL33</fullName>
    </recommendedName>
</protein>
<dbReference type="NCBIfam" id="NF001764">
    <property type="entry name" value="PRK00504.1"/>
    <property type="match status" value="1"/>
</dbReference>
<dbReference type="GO" id="GO:0003735">
    <property type="term" value="F:structural constituent of ribosome"/>
    <property type="evidence" value="ECO:0007669"/>
    <property type="project" value="InterPro"/>
</dbReference>
<keyword evidence="3" id="KW-0687">Ribonucleoprotein</keyword>
<dbReference type="Gene3D" id="2.20.28.120">
    <property type="entry name" value="Ribosomal protein L33"/>
    <property type="match status" value="1"/>
</dbReference>
<dbReference type="GO" id="GO:0006412">
    <property type="term" value="P:translation"/>
    <property type="evidence" value="ECO:0007669"/>
    <property type="project" value="InterPro"/>
</dbReference>
<evidence type="ECO:0000256" key="1">
    <source>
        <dbReference type="ARBA" id="ARBA00007596"/>
    </source>
</evidence>
<evidence type="ECO:0000313" key="5">
    <source>
        <dbReference type="EMBL" id="OGD67844.1"/>
    </source>
</evidence>
<reference evidence="5 6" key="1">
    <citation type="journal article" date="2016" name="Nat. Commun.">
        <title>Thousands of microbial genomes shed light on interconnected biogeochemical processes in an aquifer system.</title>
        <authorList>
            <person name="Anantharaman K."/>
            <person name="Brown C.T."/>
            <person name="Hug L.A."/>
            <person name="Sharon I."/>
            <person name="Castelle C.J."/>
            <person name="Probst A.J."/>
            <person name="Thomas B.C."/>
            <person name="Singh A."/>
            <person name="Wilkins M.J."/>
            <person name="Karaoz U."/>
            <person name="Brodie E.L."/>
            <person name="Williams K.H."/>
            <person name="Hubbard S.S."/>
            <person name="Banfield J.F."/>
        </authorList>
    </citation>
    <scope>NUCLEOTIDE SEQUENCE [LARGE SCALE GENOMIC DNA]</scope>
</reference>
<dbReference type="AlphaFoldDB" id="A0A1F5EKT9"/>
<dbReference type="GO" id="GO:1990904">
    <property type="term" value="C:ribonucleoprotein complex"/>
    <property type="evidence" value="ECO:0007669"/>
    <property type="project" value="UniProtKB-KW"/>
</dbReference>
<evidence type="ECO:0000256" key="3">
    <source>
        <dbReference type="ARBA" id="ARBA00023274"/>
    </source>
</evidence>
<evidence type="ECO:0000256" key="4">
    <source>
        <dbReference type="ARBA" id="ARBA00035176"/>
    </source>
</evidence>
<sequence length="37" mass="4383">SRNVINTPEKLELKKFCPRCKKHTLHKEAKLPNPKKQ</sequence>
<dbReference type="NCBIfam" id="TIGR01023">
    <property type="entry name" value="rpmG_bact"/>
    <property type="match status" value="1"/>
</dbReference>
<proteinExistence type="inferred from homology"/>
<accession>A0A1F5EKT9</accession>
<evidence type="ECO:0000256" key="2">
    <source>
        <dbReference type="ARBA" id="ARBA00022980"/>
    </source>
</evidence>
<dbReference type="EMBL" id="MEZV01000008">
    <property type="protein sequence ID" value="OGD67844.1"/>
    <property type="molecule type" value="Genomic_DNA"/>
</dbReference>
<dbReference type="InterPro" id="IPR001705">
    <property type="entry name" value="Ribosomal_bL33"/>
</dbReference>
<dbReference type="InterPro" id="IPR011332">
    <property type="entry name" value="Ribosomal_zn-bd"/>
</dbReference>
<dbReference type="Proteomes" id="UP000176451">
    <property type="component" value="Unassembled WGS sequence"/>
</dbReference>
<dbReference type="Pfam" id="PF00471">
    <property type="entry name" value="Ribosomal_L33"/>
    <property type="match status" value="1"/>
</dbReference>
<keyword evidence="2 5" id="KW-0689">Ribosomal protein</keyword>
<organism evidence="5 6">
    <name type="scientific">Candidatus Berkelbacteria bacterium RIFCSPHIGHO2_12_FULL_36_9</name>
    <dbReference type="NCBI Taxonomy" id="1797469"/>
    <lineage>
        <taxon>Bacteria</taxon>
        <taxon>Candidatus Berkelbacteria</taxon>
    </lineage>
</organism>
<comment type="similarity">
    <text evidence="1">Belongs to the bacterial ribosomal protein bL33 family.</text>
</comment>
<dbReference type="InterPro" id="IPR038584">
    <property type="entry name" value="Ribosomal_bL33_sf"/>
</dbReference>
<feature type="non-terminal residue" evidence="5">
    <location>
        <position position="1"/>
    </location>
</feature>
<gene>
    <name evidence="5" type="ORF">A3F08_02870</name>
</gene>
<dbReference type="GO" id="GO:0005737">
    <property type="term" value="C:cytoplasm"/>
    <property type="evidence" value="ECO:0007669"/>
    <property type="project" value="UniProtKB-ARBA"/>
</dbReference>
<dbReference type="GO" id="GO:0005840">
    <property type="term" value="C:ribosome"/>
    <property type="evidence" value="ECO:0007669"/>
    <property type="project" value="UniProtKB-KW"/>
</dbReference>
<comment type="caution">
    <text evidence="5">The sequence shown here is derived from an EMBL/GenBank/DDBJ whole genome shotgun (WGS) entry which is preliminary data.</text>
</comment>
<name>A0A1F5EKT9_9BACT</name>
<evidence type="ECO:0000313" key="6">
    <source>
        <dbReference type="Proteomes" id="UP000176451"/>
    </source>
</evidence>